<evidence type="ECO:0000256" key="1">
    <source>
        <dbReference type="SAM" id="Coils"/>
    </source>
</evidence>
<sequence>MRAAGPLTLVAGAFALSAGLRLAPGLPGAAAAVGEVVVPPEAAEALIEEIGARRAALGAREAELEREARTRRAALDAREAELARAEGELEAAAEEVRGAAEALSGLLSEAEGVGGRDVERLASAYAAMRPGDAAALFAVMEAGFAAGFLRRMPADAAAGILAAMAPEDAYAVSAVVAGRAQRLGLPPAGDGDR</sequence>
<dbReference type="OrthoDB" id="9791432at2"/>
<dbReference type="SUPFAM" id="SSF158791">
    <property type="entry name" value="MgtE N-terminal domain-like"/>
    <property type="match status" value="1"/>
</dbReference>
<keyword evidence="3" id="KW-1185">Reference proteome</keyword>
<organism evidence="2 3">
    <name type="scientific">Hasllibacter halocynthiae</name>
    <dbReference type="NCBI Taxonomy" id="595589"/>
    <lineage>
        <taxon>Bacteria</taxon>
        <taxon>Pseudomonadati</taxon>
        <taxon>Pseudomonadota</taxon>
        <taxon>Alphaproteobacteria</taxon>
        <taxon>Rhodobacterales</taxon>
        <taxon>Roseobacteraceae</taxon>
        <taxon>Hasllibacter</taxon>
    </lineage>
</organism>
<keyword evidence="1" id="KW-0175">Coiled coil</keyword>
<evidence type="ECO:0000313" key="3">
    <source>
        <dbReference type="Proteomes" id="UP000238801"/>
    </source>
</evidence>
<keyword evidence="2" id="KW-0966">Cell projection</keyword>
<dbReference type="AlphaFoldDB" id="A0A2T0X2N7"/>
<feature type="coiled-coil region" evidence="1">
    <location>
        <begin position="75"/>
        <end position="102"/>
    </location>
</feature>
<dbReference type="Proteomes" id="UP000238801">
    <property type="component" value="Unassembled WGS sequence"/>
</dbReference>
<evidence type="ECO:0000313" key="2">
    <source>
        <dbReference type="EMBL" id="PRY93201.1"/>
    </source>
</evidence>
<reference evidence="2 3" key="1">
    <citation type="submission" date="2018-03" db="EMBL/GenBank/DDBJ databases">
        <title>Genomic Encyclopedia of Archaeal and Bacterial Type Strains, Phase II (KMG-II): from individual species to whole genera.</title>
        <authorList>
            <person name="Goeker M."/>
        </authorList>
    </citation>
    <scope>NUCLEOTIDE SEQUENCE [LARGE SCALE GENOMIC DNA]</scope>
    <source>
        <strain evidence="2 3">DSM 29318</strain>
    </source>
</reference>
<protein>
    <submittedName>
        <fullName evidence="2">Flagellar motility protein MotE (MotC chaperone)</fullName>
    </submittedName>
</protein>
<keyword evidence="2" id="KW-0282">Flagellum</keyword>
<accession>A0A2T0X2N7</accession>
<dbReference type="EMBL" id="PVTT01000002">
    <property type="protein sequence ID" value="PRY93201.1"/>
    <property type="molecule type" value="Genomic_DNA"/>
</dbReference>
<keyword evidence="2" id="KW-0969">Cilium</keyword>
<dbReference type="RefSeq" id="WP_106160813.1">
    <property type="nucleotide sequence ID" value="NZ_PVTT01000002.1"/>
</dbReference>
<proteinExistence type="predicted"/>
<gene>
    <name evidence="2" type="ORF">BCF33_2068</name>
</gene>
<comment type="caution">
    <text evidence="2">The sequence shown here is derived from an EMBL/GenBank/DDBJ whole genome shotgun (WGS) entry which is preliminary data.</text>
</comment>
<name>A0A2T0X2N7_9RHOB</name>